<keyword evidence="3" id="KW-1185">Reference proteome</keyword>
<dbReference type="InterPro" id="IPR016181">
    <property type="entry name" value="Acyl_CoA_acyltransferase"/>
</dbReference>
<gene>
    <name evidence="2" type="ORF">HMPREF0202_02965</name>
</gene>
<dbReference type="Gene3D" id="3.40.630.30">
    <property type="match status" value="1"/>
</dbReference>
<evidence type="ECO:0000313" key="2">
    <source>
        <dbReference type="EMBL" id="ERT63195.1"/>
    </source>
</evidence>
<dbReference type="PROSITE" id="PS51186">
    <property type="entry name" value="GNAT"/>
    <property type="match status" value="1"/>
</dbReference>
<protein>
    <recommendedName>
        <fullName evidence="1">N-acetyltransferase domain-containing protein</fullName>
    </recommendedName>
</protein>
<dbReference type="HOGENOM" id="CLU_081840_1_1_0"/>
<feature type="domain" description="N-acetyltransferase" evidence="1">
    <location>
        <begin position="3"/>
        <end position="158"/>
    </location>
</feature>
<dbReference type="CDD" id="cd04301">
    <property type="entry name" value="NAT_SF"/>
    <property type="match status" value="1"/>
</dbReference>
<proteinExistence type="predicted"/>
<sequence>MKLEIRLEEKNDYRKVEEMTREAFWNLYVPGANEHSIVHYLRNSEVTIPQLNFVATKDGEIVGHIFYTKAEVIDKEGKSHEVLTFGPLSVSPKFQKQGIGRALIEFTKRIAADMGYKGIIIYGYPGYYNRVGFKSAASFGIARADGVFAKALLAMELYPGSLKEISGDFHEAVSCFQLDENEFLKFESSFPAKEKKHEPSQDLFLEMVDKLEDPENIKLNNH</sequence>
<dbReference type="AlphaFoldDB" id="U7UV56"/>
<dbReference type="Pfam" id="PF13508">
    <property type="entry name" value="Acetyltransf_7"/>
    <property type="match status" value="1"/>
</dbReference>
<reference evidence="2 3" key="1">
    <citation type="submission" date="2013-08" db="EMBL/GenBank/DDBJ databases">
        <authorList>
            <person name="Weinstock G."/>
            <person name="Sodergren E."/>
            <person name="Wylie T."/>
            <person name="Fulton L."/>
            <person name="Fulton R."/>
            <person name="Fronick C."/>
            <person name="O'Laughlin M."/>
            <person name="Godfrey J."/>
            <person name="Miner T."/>
            <person name="Herter B."/>
            <person name="Appelbaum E."/>
            <person name="Cordes M."/>
            <person name="Lek S."/>
            <person name="Wollam A."/>
            <person name="Pepin K.H."/>
            <person name="Palsikar V.B."/>
            <person name="Mitreva M."/>
            <person name="Wilson R.K."/>
        </authorList>
    </citation>
    <scope>NUCLEOTIDE SEQUENCE [LARGE SCALE GENOMIC DNA]</scope>
    <source>
        <strain evidence="2 3">ATCC BAA-474</strain>
    </source>
</reference>
<organism evidence="2 3">
    <name type="scientific">Cetobacterium somerae ATCC BAA-474</name>
    <dbReference type="NCBI Taxonomy" id="1319815"/>
    <lineage>
        <taxon>Bacteria</taxon>
        <taxon>Fusobacteriati</taxon>
        <taxon>Fusobacteriota</taxon>
        <taxon>Fusobacteriia</taxon>
        <taxon>Fusobacteriales</taxon>
        <taxon>Fusobacteriaceae</taxon>
        <taxon>Cetobacterium</taxon>
    </lineage>
</organism>
<dbReference type="SUPFAM" id="SSF55729">
    <property type="entry name" value="Acyl-CoA N-acyltransferases (Nat)"/>
    <property type="match status" value="1"/>
</dbReference>
<dbReference type="STRING" id="1319815.HMPREF0202_02965"/>
<evidence type="ECO:0000313" key="3">
    <source>
        <dbReference type="Proteomes" id="UP000017081"/>
    </source>
</evidence>
<dbReference type="EMBL" id="AXZF01000202">
    <property type="protein sequence ID" value="ERT63195.1"/>
    <property type="molecule type" value="Genomic_DNA"/>
</dbReference>
<name>U7UV56_9FUSO</name>
<dbReference type="Proteomes" id="UP000017081">
    <property type="component" value="Unassembled WGS sequence"/>
</dbReference>
<dbReference type="RefSeq" id="WP_023052482.1">
    <property type="nucleotide sequence ID" value="NZ_CP173060.2"/>
</dbReference>
<dbReference type="PATRIC" id="fig|1319815.3.peg.2810"/>
<dbReference type="eggNOG" id="COG3153">
    <property type="taxonomic scope" value="Bacteria"/>
</dbReference>
<dbReference type="GO" id="GO:0016747">
    <property type="term" value="F:acyltransferase activity, transferring groups other than amino-acyl groups"/>
    <property type="evidence" value="ECO:0007669"/>
    <property type="project" value="InterPro"/>
</dbReference>
<comment type="caution">
    <text evidence="2">The sequence shown here is derived from an EMBL/GenBank/DDBJ whole genome shotgun (WGS) entry which is preliminary data.</text>
</comment>
<dbReference type="InterPro" id="IPR000182">
    <property type="entry name" value="GNAT_dom"/>
</dbReference>
<evidence type="ECO:0000259" key="1">
    <source>
        <dbReference type="PROSITE" id="PS51186"/>
    </source>
</evidence>
<accession>U7UV56</accession>